<evidence type="ECO:0000313" key="3">
    <source>
        <dbReference type="Proteomes" id="UP000430202"/>
    </source>
</evidence>
<feature type="transmembrane region" description="Helical" evidence="1">
    <location>
        <begin position="12"/>
        <end position="35"/>
    </location>
</feature>
<evidence type="ECO:0000256" key="1">
    <source>
        <dbReference type="SAM" id="Phobius"/>
    </source>
</evidence>
<organism evidence="2 3">
    <name type="scientific">Maribacter litoralis</name>
    <dbReference type="NCBI Taxonomy" id="2059726"/>
    <lineage>
        <taxon>Bacteria</taxon>
        <taxon>Pseudomonadati</taxon>
        <taxon>Bacteroidota</taxon>
        <taxon>Flavobacteriia</taxon>
        <taxon>Flavobacteriales</taxon>
        <taxon>Flavobacteriaceae</taxon>
        <taxon>Maribacter</taxon>
    </lineage>
</organism>
<dbReference type="Proteomes" id="UP000430202">
    <property type="component" value="Unassembled WGS sequence"/>
</dbReference>
<proteinExistence type="predicted"/>
<dbReference type="AlphaFoldDB" id="A0A653QN70"/>
<keyword evidence="3" id="KW-1185">Reference proteome</keyword>
<dbReference type="EMBL" id="CABWLR010000002">
    <property type="protein sequence ID" value="VXB43913.1"/>
    <property type="molecule type" value="Genomic_DNA"/>
</dbReference>
<feature type="transmembrane region" description="Helical" evidence="1">
    <location>
        <begin position="92"/>
        <end position="109"/>
    </location>
</feature>
<reference evidence="2 3" key="1">
    <citation type="submission" date="2019-10" db="EMBL/GenBank/DDBJ databases">
        <authorList>
            <person name="Karimi E."/>
        </authorList>
    </citation>
    <scope>NUCLEOTIDE SEQUENCE [LARGE SCALE GENOMIC DNA]</scope>
    <source>
        <strain evidence="2">Maribacter sp. 151</strain>
    </source>
</reference>
<sequence>MSLQILPNRFKIVGLFTFFIFCGIPSIISFFMGFTQPFESNENSPFLHELLNPTIMKYANIFTILGMLVYMLSKEKVEDDYITKLRLESYQLATILCLAITFILHLINSEMMFNLSYPLYIFITIYLIIFYFKKRQIH</sequence>
<feature type="transmembrane region" description="Helical" evidence="1">
    <location>
        <begin position="55"/>
        <end position="72"/>
    </location>
</feature>
<feature type="transmembrane region" description="Helical" evidence="1">
    <location>
        <begin position="115"/>
        <end position="132"/>
    </location>
</feature>
<keyword evidence="1" id="KW-0812">Transmembrane</keyword>
<accession>A0A653QN70</accession>
<protein>
    <submittedName>
        <fullName evidence="2">Uncharacterized protein</fullName>
    </submittedName>
</protein>
<evidence type="ECO:0000313" key="2">
    <source>
        <dbReference type="EMBL" id="VXB43913.1"/>
    </source>
</evidence>
<keyword evidence="1" id="KW-1133">Transmembrane helix</keyword>
<gene>
    <name evidence="2" type="ORF">MARI151_20604</name>
</gene>
<keyword evidence="1" id="KW-0472">Membrane</keyword>
<name>A0A653QN70_9FLAO</name>